<feature type="region of interest" description="Disordered" evidence="1">
    <location>
        <begin position="230"/>
        <end position="321"/>
    </location>
</feature>
<dbReference type="SUPFAM" id="SSF51261">
    <property type="entry name" value="Duplicated hybrid motif"/>
    <property type="match status" value="1"/>
</dbReference>
<dbReference type="Proteomes" id="UP000235114">
    <property type="component" value="Unassembled WGS sequence"/>
</dbReference>
<dbReference type="InterPro" id="IPR016047">
    <property type="entry name" value="M23ase_b-sheet_dom"/>
</dbReference>
<evidence type="ECO:0000259" key="3">
    <source>
        <dbReference type="Pfam" id="PF01551"/>
    </source>
</evidence>
<gene>
    <name evidence="4" type="ORF">CU635_04755</name>
    <name evidence="5" type="ORF">CVD25_00230</name>
</gene>
<dbReference type="Gene3D" id="2.70.70.10">
    <property type="entry name" value="Glucose Permease (Domain IIA)"/>
    <property type="match status" value="1"/>
</dbReference>
<dbReference type="AlphaFoldDB" id="A0A2N5GQF1"/>
<proteinExistence type="predicted"/>
<evidence type="ECO:0000313" key="5">
    <source>
        <dbReference type="EMBL" id="PLS00908.1"/>
    </source>
</evidence>
<reference evidence="5 7" key="2">
    <citation type="submission" date="2017-12" db="EMBL/GenBank/DDBJ databases">
        <title>Comparative Functional Genomics of Dry Heat Resistant strains isolated from the Viking Spacecraft.</title>
        <authorList>
            <person name="Seuylemezian A."/>
            <person name="Cooper K."/>
            <person name="Vaishampayan P."/>
        </authorList>
    </citation>
    <scope>NUCLEOTIDE SEQUENCE [LARGE SCALE GENOMIC DNA]</scope>
    <source>
        <strain evidence="5 7">ATCC 29669</strain>
    </source>
</reference>
<dbReference type="PANTHER" id="PTHR21666">
    <property type="entry name" value="PEPTIDASE-RELATED"/>
    <property type="match status" value="1"/>
</dbReference>
<feature type="compositionally biased region" description="Basic and acidic residues" evidence="1">
    <location>
        <begin position="236"/>
        <end position="247"/>
    </location>
</feature>
<keyword evidence="7" id="KW-1185">Reference proteome</keyword>
<dbReference type="EMBL" id="PGVD01000001">
    <property type="protein sequence ID" value="PLS00908.1"/>
    <property type="molecule type" value="Genomic_DNA"/>
</dbReference>
<feature type="transmembrane region" description="Helical" evidence="2">
    <location>
        <begin position="23"/>
        <end position="43"/>
    </location>
</feature>
<evidence type="ECO:0000313" key="4">
    <source>
        <dbReference type="EMBL" id="PLR85094.1"/>
    </source>
</evidence>
<keyword evidence="2" id="KW-1133">Transmembrane helix</keyword>
<evidence type="ECO:0000256" key="2">
    <source>
        <dbReference type="SAM" id="Phobius"/>
    </source>
</evidence>
<dbReference type="OrthoDB" id="2050153at2"/>
<feature type="domain" description="M23ase beta-sheet core" evidence="3">
    <location>
        <begin position="120"/>
        <end position="218"/>
    </location>
</feature>
<dbReference type="EMBL" id="PGVA01000008">
    <property type="protein sequence ID" value="PLR85094.1"/>
    <property type="molecule type" value="Genomic_DNA"/>
</dbReference>
<dbReference type="CDD" id="cd12797">
    <property type="entry name" value="M23_peptidase"/>
    <property type="match status" value="1"/>
</dbReference>
<dbReference type="Pfam" id="PF01551">
    <property type="entry name" value="Peptidase_M23"/>
    <property type="match status" value="1"/>
</dbReference>
<keyword evidence="2" id="KW-0472">Membrane</keyword>
<comment type="caution">
    <text evidence="4">The sequence shown here is derived from an EMBL/GenBank/DDBJ whole genome shotgun (WGS) entry which is preliminary data.</text>
</comment>
<evidence type="ECO:0000256" key="1">
    <source>
        <dbReference type="SAM" id="MobiDB-lite"/>
    </source>
</evidence>
<dbReference type="GO" id="GO:0004222">
    <property type="term" value="F:metalloendopeptidase activity"/>
    <property type="evidence" value="ECO:0007669"/>
    <property type="project" value="TreeGrafter"/>
</dbReference>
<evidence type="ECO:0000313" key="7">
    <source>
        <dbReference type="Proteomes" id="UP000235114"/>
    </source>
</evidence>
<dbReference type="InterPro" id="IPR011055">
    <property type="entry name" value="Dup_hybrid_motif"/>
</dbReference>
<evidence type="ECO:0000313" key="6">
    <source>
        <dbReference type="Proteomes" id="UP000234951"/>
    </source>
</evidence>
<feature type="compositionally biased region" description="Basic and acidic residues" evidence="1">
    <location>
        <begin position="257"/>
        <end position="266"/>
    </location>
</feature>
<feature type="compositionally biased region" description="Basic and acidic residues" evidence="1">
    <location>
        <begin position="288"/>
        <end position="321"/>
    </location>
</feature>
<name>A0A2N5GQF1_9BACI</name>
<reference evidence="4 6" key="1">
    <citation type="submission" date="2017-11" db="EMBL/GenBank/DDBJ databases">
        <title>Comparitive Functional Genomics of Dry Heat Resistant strains isolated from the Viking Spacecraft.</title>
        <authorList>
            <person name="Seuylemezian A."/>
            <person name="Cooper K."/>
            <person name="Vaishampayan P."/>
        </authorList>
    </citation>
    <scope>NUCLEOTIDE SEQUENCE [LARGE SCALE GENOMIC DNA]</scope>
    <source>
        <strain evidence="4 6">M4.6</strain>
    </source>
</reference>
<dbReference type="RefSeq" id="WP_101576036.1">
    <property type="nucleotide sequence ID" value="NZ_PGVA01000008.1"/>
</dbReference>
<dbReference type="InterPro" id="IPR050570">
    <property type="entry name" value="Cell_wall_metabolism_enzyme"/>
</dbReference>
<organism evidence="4 6">
    <name type="scientific">Bacillus canaveralius</name>
    <dbReference type="NCBI Taxonomy" id="1403243"/>
    <lineage>
        <taxon>Bacteria</taxon>
        <taxon>Bacillati</taxon>
        <taxon>Bacillota</taxon>
        <taxon>Bacilli</taxon>
        <taxon>Bacillales</taxon>
        <taxon>Bacillaceae</taxon>
        <taxon>Bacillus</taxon>
    </lineage>
</organism>
<dbReference type="Proteomes" id="UP000234951">
    <property type="component" value="Unassembled WGS sequence"/>
</dbReference>
<protein>
    <submittedName>
        <fullName evidence="4">Peptidase M23</fullName>
    </submittedName>
</protein>
<keyword evidence="2" id="KW-0812">Transmembrane</keyword>
<sequence length="321" mass="35257">MREEEKKRSSQGSSLKRFFKKRWVFPAIYIASAAIILTAVLWYQQSNNADTDKYDYSASDVPGRSASDEPAVEVNRSMENFVMPVTDPDSVVIQKQFYDYEGDAEDQEAALVFYDNTYHPNTGIDIAMENGETFEVVAALSGTVTKVEKDSLLGNVIVIEHDDEIATQYQSITDIGIEVGDKVEQGQALAKAGQSLFNKDAGVHVHFEIRKQNEPVNPLDYFNKPLSTLQEETSAEDSKASEEKSAADDSGAAEEGEPAKDSKPSDDTGSQEEETGAEDSQSGQDEGDSTKSDEGKSDKPTEDKEKQDDQNKEQSSKSSDA</sequence>
<dbReference type="PANTHER" id="PTHR21666:SF291">
    <property type="entry name" value="STAGE II SPORULATION PROTEIN Q"/>
    <property type="match status" value="1"/>
</dbReference>
<accession>A0A2N5GQF1</accession>